<dbReference type="AlphaFoldDB" id="A0A0D0CZS8"/>
<dbReference type="PROSITE" id="PS51891">
    <property type="entry name" value="CENP_V_GFA"/>
    <property type="match status" value="1"/>
</dbReference>
<accession>A0A0D0CZS8</accession>
<keyword evidence="2" id="KW-0479">Metal-binding</keyword>
<reference evidence="6 7" key="1">
    <citation type="submission" date="2014-04" db="EMBL/GenBank/DDBJ databases">
        <title>Evolutionary Origins and Diversification of the Mycorrhizal Mutualists.</title>
        <authorList>
            <consortium name="DOE Joint Genome Institute"/>
            <consortium name="Mycorrhizal Genomics Consortium"/>
            <person name="Kohler A."/>
            <person name="Kuo A."/>
            <person name="Nagy L.G."/>
            <person name="Floudas D."/>
            <person name="Copeland A."/>
            <person name="Barry K.W."/>
            <person name="Cichocki N."/>
            <person name="Veneault-Fourrey C."/>
            <person name="LaButti K."/>
            <person name="Lindquist E.A."/>
            <person name="Lipzen A."/>
            <person name="Lundell T."/>
            <person name="Morin E."/>
            <person name="Murat C."/>
            <person name="Riley R."/>
            <person name="Ohm R."/>
            <person name="Sun H."/>
            <person name="Tunlid A."/>
            <person name="Henrissat B."/>
            <person name="Grigoriev I.V."/>
            <person name="Hibbett D.S."/>
            <person name="Martin F."/>
        </authorList>
    </citation>
    <scope>NUCLEOTIDE SEQUENCE [LARGE SCALE GENOMIC DNA]</scope>
    <source>
        <strain evidence="6 7">FD-317 M1</strain>
    </source>
</reference>
<evidence type="ECO:0000259" key="5">
    <source>
        <dbReference type="PROSITE" id="PS51891"/>
    </source>
</evidence>
<dbReference type="Gene3D" id="3.90.1590.10">
    <property type="entry name" value="glutathione-dependent formaldehyde- activating enzyme (gfa)"/>
    <property type="match status" value="1"/>
</dbReference>
<dbReference type="SUPFAM" id="SSF51316">
    <property type="entry name" value="Mss4-like"/>
    <property type="match status" value="1"/>
</dbReference>
<dbReference type="InterPro" id="IPR006913">
    <property type="entry name" value="CENP-V/GFA"/>
</dbReference>
<evidence type="ECO:0000256" key="1">
    <source>
        <dbReference type="ARBA" id="ARBA00005495"/>
    </source>
</evidence>
<dbReference type="EMBL" id="KN834768">
    <property type="protein sequence ID" value="KIK62128.1"/>
    <property type="molecule type" value="Genomic_DNA"/>
</dbReference>
<evidence type="ECO:0000313" key="6">
    <source>
        <dbReference type="EMBL" id="KIK62128.1"/>
    </source>
</evidence>
<dbReference type="Pfam" id="PF04828">
    <property type="entry name" value="GFA"/>
    <property type="match status" value="1"/>
</dbReference>
<sequence length="155" mass="17503">MSTTSSSTTTDPSETIRQGSCLCKSVQFQVKGEPVHYLLCHCKNCQKASGGGFMMNVWFKDENFTIKAGKELIKVFYDPNTDTGKPLGRYFCSNCGSNVYFRMSPELARSDIYIVQGPTIEGSEVWFPRKESHPENKLQFVGHIETRAKEKKSKL</sequence>
<comment type="similarity">
    <text evidence="1">Belongs to the Gfa family.</text>
</comment>
<evidence type="ECO:0000256" key="3">
    <source>
        <dbReference type="ARBA" id="ARBA00022833"/>
    </source>
</evidence>
<dbReference type="GO" id="GO:0016846">
    <property type="term" value="F:carbon-sulfur lyase activity"/>
    <property type="evidence" value="ECO:0007669"/>
    <property type="project" value="InterPro"/>
</dbReference>
<keyword evidence="7" id="KW-1185">Reference proteome</keyword>
<organism evidence="6 7">
    <name type="scientific">Collybiopsis luxurians FD-317 M1</name>
    <dbReference type="NCBI Taxonomy" id="944289"/>
    <lineage>
        <taxon>Eukaryota</taxon>
        <taxon>Fungi</taxon>
        <taxon>Dikarya</taxon>
        <taxon>Basidiomycota</taxon>
        <taxon>Agaricomycotina</taxon>
        <taxon>Agaricomycetes</taxon>
        <taxon>Agaricomycetidae</taxon>
        <taxon>Agaricales</taxon>
        <taxon>Marasmiineae</taxon>
        <taxon>Omphalotaceae</taxon>
        <taxon>Collybiopsis</taxon>
        <taxon>Collybiopsis luxurians</taxon>
    </lineage>
</organism>
<evidence type="ECO:0000256" key="4">
    <source>
        <dbReference type="ARBA" id="ARBA00023239"/>
    </source>
</evidence>
<keyword evidence="3" id="KW-0862">Zinc</keyword>
<dbReference type="GO" id="GO:0046872">
    <property type="term" value="F:metal ion binding"/>
    <property type="evidence" value="ECO:0007669"/>
    <property type="project" value="UniProtKB-KW"/>
</dbReference>
<protein>
    <recommendedName>
        <fullName evidence="5">CENP-V/GFA domain-containing protein</fullName>
    </recommendedName>
</protein>
<gene>
    <name evidence="6" type="ORF">GYMLUDRAFT_42124</name>
</gene>
<dbReference type="PANTHER" id="PTHR33337">
    <property type="entry name" value="GFA DOMAIN-CONTAINING PROTEIN"/>
    <property type="match status" value="1"/>
</dbReference>
<dbReference type="PANTHER" id="PTHR33337:SF40">
    <property type="entry name" value="CENP-V_GFA DOMAIN-CONTAINING PROTEIN-RELATED"/>
    <property type="match status" value="1"/>
</dbReference>
<keyword evidence="4" id="KW-0456">Lyase</keyword>
<evidence type="ECO:0000256" key="2">
    <source>
        <dbReference type="ARBA" id="ARBA00022723"/>
    </source>
</evidence>
<feature type="domain" description="CENP-V/GFA" evidence="5">
    <location>
        <begin position="17"/>
        <end position="127"/>
    </location>
</feature>
<name>A0A0D0CZS8_9AGAR</name>
<dbReference type="OrthoDB" id="9985472at2759"/>
<dbReference type="HOGENOM" id="CLU_055491_3_2_1"/>
<dbReference type="Proteomes" id="UP000053593">
    <property type="component" value="Unassembled WGS sequence"/>
</dbReference>
<evidence type="ECO:0000313" key="7">
    <source>
        <dbReference type="Proteomes" id="UP000053593"/>
    </source>
</evidence>
<proteinExistence type="inferred from homology"/>
<dbReference type="InterPro" id="IPR011057">
    <property type="entry name" value="Mss4-like_sf"/>
</dbReference>